<gene>
    <name evidence="2" type="ORF">K0B96_01165</name>
</gene>
<reference evidence="2" key="1">
    <citation type="submission" date="2021-08" db="EMBL/GenBank/DDBJ databases">
        <title>Genome of a novel bacterium of the phylum Verrucomicrobia, Oleiharenicola sp. KSB-15.</title>
        <authorList>
            <person name="Chung J.-H."/>
            <person name="Ahn J.-H."/>
            <person name="Yoon Y."/>
            <person name="Kim D.-Y."/>
            <person name="An S.-H."/>
            <person name="Park I."/>
            <person name="Yeon J."/>
        </authorList>
    </citation>
    <scope>NUCLEOTIDE SEQUENCE</scope>
    <source>
        <strain evidence="2">KSB-15</strain>
    </source>
</reference>
<feature type="signal peptide" evidence="1">
    <location>
        <begin position="1"/>
        <end position="23"/>
    </location>
</feature>
<sequence>MKLPPVFSFAALSLAFAGSIACAAEPAPTAHRLYTAVAMTGQQHNTSVPTDSGLYFREGANQWAHFGPRVLGVMTVAVDPRDPQVSLIASADGVVRSADGGRTWRKTTGWEVADVRAIVFDEQRPELAYAATAWGPLRSTDAGATWQLAQKGLPRLYGQTLVVEPQGRILLGTEKGLFASTDRAQSWHALTFPEVSVLRLAQSRADAKVLVAGTEGRGAWLSRDGAKTWTQISHVPATANVYAAAADPLDSQRLAVGGWSIGVRWSNDGGATWRDATAGLPAGNVFALAFDPDHAGRLWAGVFERGIYYSDDDGASWIADGLDGAYVFDFVFAAAPTK</sequence>
<dbReference type="PANTHER" id="PTHR43739:SF5">
    <property type="entry name" value="EXO-ALPHA-SIALIDASE"/>
    <property type="match status" value="1"/>
</dbReference>
<dbReference type="AlphaFoldDB" id="A0A8F9TWA8"/>
<keyword evidence="1" id="KW-0732">Signal</keyword>
<dbReference type="Gene3D" id="2.130.10.10">
    <property type="entry name" value="YVTN repeat-like/Quinoprotein amine dehydrogenase"/>
    <property type="match status" value="2"/>
</dbReference>
<dbReference type="CDD" id="cd15482">
    <property type="entry name" value="Sialidase_non-viral"/>
    <property type="match status" value="1"/>
</dbReference>
<dbReference type="InterPro" id="IPR015943">
    <property type="entry name" value="WD40/YVTN_repeat-like_dom_sf"/>
</dbReference>
<dbReference type="SUPFAM" id="SSF110296">
    <property type="entry name" value="Oligoxyloglucan reducing end-specific cellobiohydrolase"/>
    <property type="match status" value="1"/>
</dbReference>
<feature type="chain" id="PRO_5034575297" description="Glycosyl hydrolase" evidence="1">
    <location>
        <begin position="24"/>
        <end position="338"/>
    </location>
</feature>
<dbReference type="Proteomes" id="UP000825051">
    <property type="component" value="Chromosome"/>
</dbReference>
<keyword evidence="3" id="KW-1185">Reference proteome</keyword>
<dbReference type="PROSITE" id="PS51257">
    <property type="entry name" value="PROKAR_LIPOPROTEIN"/>
    <property type="match status" value="1"/>
</dbReference>
<dbReference type="EMBL" id="CP080507">
    <property type="protein sequence ID" value="QYM79257.1"/>
    <property type="molecule type" value="Genomic_DNA"/>
</dbReference>
<dbReference type="PANTHER" id="PTHR43739">
    <property type="entry name" value="XYLOGLUCANASE (EUROFUNG)"/>
    <property type="match status" value="1"/>
</dbReference>
<name>A0A8F9TWA8_9BACT</name>
<dbReference type="RefSeq" id="WP_220162900.1">
    <property type="nucleotide sequence ID" value="NZ_CP080507.1"/>
</dbReference>
<evidence type="ECO:0000313" key="3">
    <source>
        <dbReference type="Proteomes" id="UP000825051"/>
    </source>
</evidence>
<dbReference type="GO" id="GO:0010411">
    <property type="term" value="P:xyloglucan metabolic process"/>
    <property type="evidence" value="ECO:0007669"/>
    <property type="project" value="TreeGrafter"/>
</dbReference>
<evidence type="ECO:0008006" key="4">
    <source>
        <dbReference type="Google" id="ProtNLM"/>
    </source>
</evidence>
<dbReference type="InterPro" id="IPR052025">
    <property type="entry name" value="Xyloglucanase_GH74"/>
</dbReference>
<proteinExistence type="predicted"/>
<organism evidence="2 3">
    <name type="scientific">Horticoccus luteus</name>
    <dbReference type="NCBI Taxonomy" id="2862869"/>
    <lineage>
        <taxon>Bacteria</taxon>
        <taxon>Pseudomonadati</taxon>
        <taxon>Verrucomicrobiota</taxon>
        <taxon>Opitutia</taxon>
        <taxon>Opitutales</taxon>
        <taxon>Opitutaceae</taxon>
        <taxon>Horticoccus</taxon>
    </lineage>
</organism>
<protein>
    <recommendedName>
        <fullName evidence="4">Glycosyl hydrolase</fullName>
    </recommendedName>
</protein>
<evidence type="ECO:0000313" key="2">
    <source>
        <dbReference type="EMBL" id="QYM79257.1"/>
    </source>
</evidence>
<accession>A0A8F9TWA8</accession>
<dbReference type="KEGG" id="ole:K0B96_01165"/>
<evidence type="ECO:0000256" key="1">
    <source>
        <dbReference type="SAM" id="SignalP"/>
    </source>
</evidence>